<dbReference type="Gene3D" id="2.60.40.150">
    <property type="entry name" value="C2 domain"/>
    <property type="match status" value="1"/>
</dbReference>
<comment type="caution">
    <text evidence="3">The sequence shown here is derived from an EMBL/GenBank/DDBJ whole genome shotgun (WGS) entry which is preliminary data.</text>
</comment>
<evidence type="ECO:0000256" key="1">
    <source>
        <dbReference type="SAM" id="MobiDB-lite"/>
    </source>
</evidence>
<feature type="compositionally biased region" description="Low complexity" evidence="1">
    <location>
        <begin position="167"/>
        <end position="176"/>
    </location>
</feature>
<dbReference type="GO" id="GO:0006952">
    <property type="term" value="P:defense response"/>
    <property type="evidence" value="ECO:0007669"/>
    <property type="project" value="InterPro"/>
</dbReference>
<dbReference type="InterPro" id="IPR000008">
    <property type="entry name" value="C2_dom"/>
</dbReference>
<dbReference type="SMART" id="SM00239">
    <property type="entry name" value="C2"/>
    <property type="match status" value="1"/>
</dbReference>
<proteinExistence type="predicted"/>
<dbReference type="InterPro" id="IPR044750">
    <property type="entry name" value="C2_SRC2/BAP"/>
</dbReference>
<protein>
    <recommendedName>
        <fullName evidence="2">C2 domain-containing protein</fullName>
    </recommendedName>
</protein>
<dbReference type="PANTHER" id="PTHR32246">
    <property type="entry name" value="INGRESSION PROTEIN FIC1"/>
    <property type="match status" value="1"/>
</dbReference>
<evidence type="ECO:0000313" key="3">
    <source>
        <dbReference type="EMBL" id="VVA90573.1"/>
    </source>
</evidence>
<dbReference type="FunFam" id="2.60.40.150:FF:000420">
    <property type="entry name" value="Protein SRC2 homolog"/>
    <property type="match status" value="1"/>
</dbReference>
<dbReference type="InterPro" id="IPR035892">
    <property type="entry name" value="C2_domain_sf"/>
</dbReference>
<dbReference type="Proteomes" id="UP000489600">
    <property type="component" value="Unassembled WGS sequence"/>
</dbReference>
<evidence type="ECO:0000313" key="4">
    <source>
        <dbReference type="Proteomes" id="UP000489600"/>
    </source>
</evidence>
<feature type="domain" description="C2" evidence="2">
    <location>
        <begin position="1"/>
        <end position="112"/>
    </location>
</feature>
<dbReference type="SUPFAM" id="SSF49562">
    <property type="entry name" value="C2 domain (Calcium/lipid-binding domain, CaLB)"/>
    <property type="match status" value="1"/>
</dbReference>
<sequence>MECRTLDLTIISAEDLKDIQLIGKQDLYAVVSINGDARTKQKTKVDKDCGTKPKWKHQMKLTVDDTAARENRLTLVFEIVADRPIAGDKPVGEVSVPVKELLDQNKSGDEEKTVTYAVRLPNGKAKGSLKFSFKFGDKYTYGSSSAPHAPVPSAVEHKTTDQPVTAYPPGQGAPSAYPGPPPHAGPSGYPPPGHDDKHGGGVGVYGYPQQPGGYPPQGGPSGYPAAGPGGYPPPGAYPQHGGYPPQGGYPGYPPQGPGYGYQGYPPPGPYGYPQQQAHGKPQKPKKHGGMGGAGMGLGLGLGAGLLGGLLVGEAIDDVADMGDMGGDFDF</sequence>
<name>A0A565ANW3_9BRAS</name>
<dbReference type="Pfam" id="PF00168">
    <property type="entry name" value="C2"/>
    <property type="match status" value="1"/>
</dbReference>
<accession>A0A565ANW3</accession>
<dbReference type="AlphaFoldDB" id="A0A565ANW3"/>
<dbReference type="CDD" id="cd04051">
    <property type="entry name" value="C2_SRC2_like"/>
    <property type="match status" value="1"/>
</dbReference>
<dbReference type="EMBL" id="CABITT030000001">
    <property type="protein sequence ID" value="VVA90573.1"/>
    <property type="molecule type" value="Genomic_DNA"/>
</dbReference>
<reference evidence="3" key="1">
    <citation type="submission" date="2019-07" db="EMBL/GenBank/DDBJ databases">
        <authorList>
            <person name="Dittberner H."/>
        </authorList>
    </citation>
    <scope>NUCLEOTIDE SEQUENCE [LARGE SCALE GENOMIC DNA]</scope>
</reference>
<keyword evidence="4" id="KW-1185">Reference proteome</keyword>
<organism evidence="3 4">
    <name type="scientific">Arabis nemorensis</name>
    <dbReference type="NCBI Taxonomy" id="586526"/>
    <lineage>
        <taxon>Eukaryota</taxon>
        <taxon>Viridiplantae</taxon>
        <taxon>Streptophyta</taxon>
        <taxon>Embryophyta</taxon>
        <taxon>Tracheophyta</taxon>
        <taxon>Spermatophyta</taxon>
        <taxon>Magnoliopsida</taxon>
        <taxon>eudicotyledons</taxon>
        <taxon>Gunneridae</taxon>
        <taxon>Pentapetalae</taxon>
        <taxon>rosids</taxon>
        <taxon>malvids</taxon>
        <taxon>Brassicales</taxon>
        <taxon>Brassicaceae</taxon>
        <taxon>Arabideae</taxon>
        <taxon>Arabis</taxon>
    </lineage>
</organism>
<dbReference type="PANTHER" id="PTHR32246:SF168">
    <property type="entry name" value="PROTEIN SRC2 HOMOLOG"/>
    <property type="match status" value="1"/>
</dbReference>
<dbReference type="PROSITE" id="PS50004">
    <property type="entry name" value="C2"/>
    <property type="match status" value="1"/>
</dbReference>
<feature type="compositionally biased region" description="Pro residues" evidence="1">
    <location>
        <begin position="177"/>
        <end position="192"/>
    </location>
</feature>
<evidence type="ECO:0000259" key="2">
    <source>
        <dbReference type="PROSITE" id="PS50004"/>
    </source>
</evidence>
<gene>
    <name evidence="3" type="ORF">ANE_LOCUS1018</name>
</gene>
<feature type="compositionally biased region" description="Low complexity" evidence="1">
    <location>
        <begin position="143"/>
        <end position="154"/>
    </location>
</feature>
<dbReference type="OrthoDB" id="270970at2759"/>
<feature type="region of interest" description="Disordered" evidence="1">
    <location>
        <begin position="143"/>
        <end position="291"/>
    </location>
</feature>